<feature type="region of interest" description="Disordered" evidence="1">
    <location>
        <begin position="530"/>
        <end position="658"/>
    </location>
</feature>
<name>A0AAV7J719_COTGL</name>
<feature type="compositionally biased region" description="Polar residues" evidence="1">
    <location>
        <begin position="463"/>
        <end position="487"/>
    </location>
</feature>
<gene>
    <name evidence="3" type="ORF">KQX54_016229</name>
</gene>
<comment type="caution">
    <text evidence="3">The sequence shown here is derived from an EMBL/GenBank/DDBJ whole genome shotgun (WGS) entry which is preliminary data.</text>
</comment>
<feature type="transmembrane region" description="Helical" evidence="2">
    <location>
        <begin position="741"/>
        <end position="765"/>
    </location>
</feature>
<organism evidence="3 4">
    <name type="scientific">Cotesia glomerata</name>
    <name type="common">Lepidopteran parasitic wasp</name>
    <name type="synonym">Apanteles glomeratus</name>
    <dbReference type="NCBI Taxonomy" id="32391"/>
    <lineage>
        <taxon>Eukaryota</taxon>
        <taxon>Metazoa</taxon>
        <taxon>Ecdysozoa</taxon>
        <taxon>Arthropoda</taxon>
        <taxon>Hexapoda</taxon>
        <taxon>Insecta</taxon>
        <taxon>Pterygota</taxon>
        <taxon>Neoptera</taxon>
        <taxon>Endopterygota</taxon>
        <taxon>Hymenoptera</taxon>
        <taxon>Apocrita</taxon>
        <taxon>Ichneumonoidea</taxon>
        <taxon>Braconidae</taxon>
        <taxon>Microgastrinae</taxon>
        <taxon>Cotesia</taxon>
    </lineage>
</organism>
<feature type="compositionally biased region" description="Polar residues" evidence="1">
    <location>
        <begin position="383"/>
        <end position="436"/>
    </location>
</feature>
<dbReference type="Proteomes" id="UP000826195">
    <property type="component" value="Unassembled WGS sequence"/>
</dbReference>
<evidence type="ECO:0000256" key="1">
    <source>
        <dbReference type="SAM" id="MobiDB-lite"/>
    </source>
</evidence>
<feature type="compositionally biased region" description="Polar residues" evidence="1">
    <location>
        <begin position="605"/>
        <end position="618"/>
    </location>
</feature>
<keyword evidence="2" id="KW-1133">Transmembrane helix</keyword>
<sequence length="849" mass="95412">MAEPRPFRLETSLADEKIEPHHLSLAKEMFEALPYFNGEGANAIRDFEVFEGIVRNWLTVIPLDHQQHFAHRLTQRIHGRARRMIEHTDLTTVEDILRKLATKLKKGDPYLLWQKKLASASPEEGENIEDFYYRLRDILQGISDTAPEADKEVAVESEAYRYPKRRHPAYDEPSRARILPPGSDHFGKSGPGQHRSQPSRGPRYDDQGNYLNQGRVLAYQEANLAPYDDYYYYDTYPDNAYESPLVTSTLAYAQEHRAQGHPRLNYSYQSGIPTGYTSNPAFLPQVGNTPKMVHFEQDLNPEEEKLRHKTDPNIVCNCPFCPKGEFRGLQSVPLNERGARQPEAMPGAPFQPPRGPMPYPMRPYSSQYQPRPQGYRTYPRPILQNTNHSYPSHQIPATQTTPQEILNPNLQSNTTLPPQNLSSLPQNSTPPRTQAQAIPAKDLSEISPEEDEVPAIVDPGSPDLNQTPTNVEASATSTSPNKKQGSRITDYFRSMRGSLTPLYARILVPDNLSAMGIRYDHEARDIIDTLDEPRPSTSQTLDFENFPVGSSTRRETAPHTTEQRSISPPSVKEGYKSSESQKASESIILDKESKSSEDSIELSDQTKLATVESKSSEGPSKRSEVTENPSPPINNGEQSSRRIQRTFPPISIRDPPTYEQIEDMMREKYYRTDNLSSSSSEKPPERQEINVKVENSVTGFTDMKTLLILLILGSGCTGEDDPGKGNQQPKDHQEDNLHRKLAVGSAISILGIVLAVGGVCSWRIFPGYLLAWRKTWKKEKEPVKGPTTELNEIIYTIKTPAPEKRQPPVCPSPTTQASTSTSSKDISTDTEEFSKSGVKPFQLSKFQSP</sequence>
<feature type="region of interest" description="Disordered" evidence="1">
    <location>
        <begin position="339"/>
        <end position="487"/>
    </location>
</feature>
<feature type="region of interest" description="Disordered" evidence="1">
    <location>
        <begin position="164"/>
        <end position="209"/>
    </location>
</feature>
<dbReference type="EMBL" id="JAHXZJ010000001">
    <property type="protein sequence ID" value="KAH0567926.1"/>
    <property type="molecule type" value="Genomic_DNA"/>
</dbReference>
<evidence type="ECO:0000256" key="2">
    <source>
        <dbReference type="SAM" id="Phobius"/>
    </source>
</evidence>
<feature type="compositionally biased region" description="Basic and acidic residues" evidence="1">
    <location>
        <begin position="588"/>
        <end position="597"/>
    </location>
</feature>
<reference evidence="3 4" key="1">
    <citation type="journal article" date="2021" name="J. Hered.">
        <title>A chromosome-level genome assembly of the parasitoid wasp, Cotesia glomerata (Hymenoptera: Braconidae).</title>
        <authorList>
            <person name="Pinto B.J."/>
            <person name="Weis J.J."/>
            <person name="Gamble T."/>
            <person name="Ode P.J."/>
            <person name="Paul R."/>
            <person name="Zaspel J.M."/>
        </authorList>
    </citation>
    <scope>NUCLEOTIDE SEQUENCE [LARGE SCALE GENOMIC DNA]</scope>
    <source>
        <strain evidence="3">CgM1</strain>
    </source>
</reference>
<proteinExistence type="predicted"/>
<dbReference type="AlphaFoldDB" id="A0AAV7J719"/>
<feature type="region of interest" description="Disordered" evidence="1">
    <location>
        <begin position="798"/>
        <end position="849"/>
    </location>
</feature>
<accession>A0AAV7J719</accession>
<feature type="compositionally biased region" description="Polar residues" evidence="1">
    <location>
        <begin position="558"/>
        <end position="568"/>
    </location>
</feature>
<keyword evidence="2" id="KW-0812">Transmembrane</keyword>
<keyword evidence="2" id="KW-0472">Membrane</keyword>
<feature type="compositionally biased region" description="Low complexity" evidence="1">
    <location>
        <begin position="812"/>
        <end position="825"/>
    </location>
</feature>
<evidence type="ECO:0000313" key="3">
    <source>
        <dbReference type="EMBL" id="KAH0567926.1"/>
    </source>
</evidence>
<evidence type="ECO:0000313" key="4">
    <source>
        <dbReference type="Proteomes" id="UP000826195"/>
    </source>
</evidence>
<keyword evidence="4" id="KW-1185">Reference proteome</keyword>
<feature type="compositionally biased region" description="Pro residues" evidence="1">
    <location>
        <begin position="349"/>
        <end position="361"/>
    </location>
</feature>
<protein>
    <submittedName>
        <fullName evidence="3">Uncharacterized protein</fullName>
    </submittedName>
</protein>